<evidence type="ECO:0000313" key="2">
    <source>
        <dbReference type="EMBL" id="QSZ42228.1"/>
    </source>
</evidence>
<dbReference type="InterPro" id="IPR036116">
    <property type="entry name" value="FN3_sf"/>
</dbReference>
<evidence type="ECO:0000259" key="1">
    <source>
        <dbReference type="PROSITE" id="PS50853"/>
    </source>
</evidence>
<dbReference type="InterPro" id="IPR013783">
    <property type="entry name" value="Ig-like_fold"/>
</dbReference>
<dbReference type="SUPFAM" id="SSF49265">
    <property type="entry name" value="Fibronectin type III"/>
    <property type="match status" value="2"/>
</dbReference>
<dbReference type="EMBL" id="CP046072">
    <property type="protein sequence ID" value="QSZ42228.1"/>
    <property type="molecule type" value="Genomic_DNA"/>
</dbReference>
<dbReference type="KEGG" id="saqt:GJV85_08915"/>
<feature type="domain" description="Fibronectin type-III" evidence="1">
    <location>
        <begin position="134"/>
        <end position="230"/>
    </location>
</feature>
<sequence length="464" mass="52919">MKLWIPSTLLTASLLILSGCGTSPKPEDIVVIDTTLPIVELTQNGIITDMNAIAFEWKNIQDPRVNGIYVYKKSPSYEGQSSLVHTDTIEGRFKTHYVDSNVEPDTKYSYMFKTFTQDSQSEQSQIVSVNSLPVLQSVAWIHSITGMPRTAKLIWRPHINEKVKEYIVERKTLEEETWSKLSVVKGRLNAEFIDDELNDNYVYMYRLRAVTFDGIISTPSQIVKVITKALPKSIENIKTTINLPKRIQINWDESTTKDFKLYYLYRSESVDGSYELIATLHNNIFIDKIEEDGRSYFYRVSAVDKDDLESEHEKNSIAGMTLPKPLAPAIVEAQLLGSKIELKWSKTDSRSKTFVIRKKHKKGWFDETQEEFEGIVGNTFIDTNILPDSTYRYMVYSLDENKIKSEASVEVKIVTPESTEIQKAPIKKVKDEVVSEYIPEPVAASKEEAKDIISVPEELDLSGL</sequence>
<dbReference type="CDD" id="cd00063">
    <property type="entry name" value="FN3"/>
    <property type="match status" value="1"/>
</dbReference>
<protein>
    <recommendedName>
        <fullName evidence="1">Fibronectin type-III domain-containing protein</fullName>
    </recommendedName>
</protein>
<proteinExistence type="predicted"/>
<organism evidence="2 3">
    <name type="scientific">Sulfurimonas aquatica</name>
    <dbReference type="NCBI Taxonomy" id="2672570"/>
    <lineage>
        <taxon>Bacteria</taxon>
        <taxon>Pseudomonadati</taxon>
        <taxon>Campylobacterota</taxon>
        <taxon>Epsilonproteobacteria</taxon>
        <taxon>Campylobacterales</taxon>
        <taxon>Sulfurimonadaceae</taxon>
        <taxon>Sulfurimonas</taxon>
    </lineage>
</organism>
<evidence type="ECO:0000313" key="3">
    <source>
        <dbReference type="Proteomes" id="UP000671852"/>
    </source>
</evidence>
<dbReference type="RefSeq" id="WP_207561044.1">
    <property type="nucleotide sequence ID" value="NZ_CP046072.1"/>
</dbReference>
<accession>A0A975B174</accession>
<feature type="domain" description="Fibronectin type-III" evidence="1">
    <location>
        <begin position="324"/>
        <end position="418"/>
    </location>
</feature>
<keyword evidence="3" id="KW-1185">Reference proteome</keyword>
<dbReference type="InterPro" id="IPR003961">
    <property type="entry name" value="FN3_dom"/>
</dbReference>
<dbReference type="PROSITE" id="PS50853">
    <property type="entry name" value="FN3"/>
    <property type="match status" value="2"/>
</dbReference>
<reference evidence="2" key="1">
    <citation type="submission" date="2019-11" db="EMBL/GenBank/DDBJ databases">
        <authorList>
            <person name="Kojima H."/>
        </authorList>
    </citation>
    <scope>NUCLEOTIDE SEQUENCE</scope>
    <source>
        <strain evidence="2">H1576</strain>
    </source>
</reference>
<reference evidence="2" key="2">
    <citation type="submission" date="2021-04" db="EMBL/GenBank/DDBJ databases">
        <title>Isolation and characterization of a novel species of the genus Sulfurimonas.</title>
        <authorList>
            <person name="Fukui M."/>
        </authorList>
    </citation>
    <scope>NUCLEOTIDE SEQUENCE</scope>
    <source>
        <strain evidence="2">H1576</strain>
    </source>
</reference>
<name>A0A975B174_9BACT</name>
<gene>
    <name evidence="2" type="ORF">GJV85_08915</name>
</gene>
<dbReference type="PROSITE" id="PS51257">
    <property type="entry name" value="PROKAR_LIPOPROTEIN"/>
    <property type="match status" value="1"/>
</dbReference>
<dbReference type="SMART" id="SM00060">
    <property type="entry name" value="FN3"/>
    <property type="match status" value="4"/>
</dbReference>
<dbReference type="AlphaFoldDB" id="A0A975B174"/>
<dbReference type="Gene3D" id="2.60.40.10">
    <property type="entry name" value="Immunoglobulins"/>
    <property type="match status" value="4"/>
</dbReference>
<dbReference type="Proteomes" id="UP000671852">
    <property type="component" value="Chromosome"/>
</dbReference>